<evidence type="ECO:0000313" key="2">
    <source>
        <dbReference type="Proteomes" id="UP001172673"/>
    </source>
</evidence>
<comment type="caution">
    <text evidence="1">The sequence shown here is derived from an EMBL/GenBank/DDBJ whole genome shotgun (WGS) entry which is preliminary data.</text>
</comment>
<dbReference type="EMBL" id="JAPDRK010000021">
    <property type="protein sequence ID" value="KAJ9603570.1"/>
    <property type="molecule type" value="Genomic_DNA"/>
</dbReference>
<evidence type="ECO:0000313" key="1">
    <source>
        <dbReference type="EMBL" id="KAJ9603570.1"/>
    </source>
</evidence>
<organism evidence="1 2">
    <name type="scientific">Cladophialophora chaetospira</name>
    <dbReference type="NCBI Taxonomy" id="386627"/>
    <lineage>
        <taxon>Eukaryota</taxon>
        <taxon>Fungi</taxon>
        <taxon>Dikarya</taxon>
        <taxon>Ascomycota</taxon>
        <taxon>Pezizomycotina</taxon>
        <taxon>Eurotiomycetes</taxon>
        <taxon>Chaetothyriomycetidae</taxon>
        <taxon>Chaetothyriales</taxon>
        <taxon>Herpotrichiellaceae</taxon>
        <taxon>Cladophialophora</taxon>
    </lineage>
</organism>
<protein>
    <submittedName>
        <fullName evidence="1">Uncharacterized protein</fullName>
    </submittedName>
</protein>
<name>A0AA38WYN6_9EURO</name>
<proteinExistence type="predicted"/>
<gene>
    <name evidence="1" type="ORF">H2200_011756</name>
</gene>
<accession>A0AA38WYN6</accession>
<keyword evidence="2" id="KW-1185">Reference proteome</keyword>
<dbReference type="Proteomes" id="UP001172673">
    <property type="component" value="Unassembled WGS sequence"/>
</dbReference>
<sequence>MQASPTPRKSEALDRFLWEKKAELLDWTRTLRNGAFKNKIMLSMELAEAYMVLISSPLFSSDEKKVLTSKIKLIWGIIKDVMDGKDVTYEQMVERTKDYNHIMFGIIGDGPTPEAIQQDFLTKLMKRMSILEGSPFYGKKMKAIDKLTGEVYNLEGDKIVMSNISDVAEEVMKPRERQYWERGYEDDHEPGGSAAEAKITKTDTRGEAAVMSNVSDAAEQKSTCDATDIGAQTTAVKNAQSNAGNVNQDAEFGGAFKKNLRGAWL</sequence>
<dbReference type="AlphaFoldDB" id="A0AA38WYN6"/>
<reference evidence="1" key="1">
    <citation type="submission" date="2022-10" db="EMBL/GenBank/DDBJ databases">
        <title>Culturing micro-colonial fungi from biological soil crusts in the Mojave desert and describing Neophaeococcomyces mojavensis, and introducing the new genera and species Taxawa tesnikishii.</title>
        <authorList>
            <person name="Kurbessoian T."/>
            <person name="Stajich J.E."/>
        </authorList>
    </citation>
    <scope>NUCLEOTIDE SEQUENCE</scope>
    <source>
        <strain evidence="1">TK_41</strain>
    </source>
</reference>